<feature type="transmembrane region" description="Helical" evidence="1">
    <location>
        <begin position="283"/>
        <end position="302"/>
    </location>
</feature>
<evidence type="ECO:0000256" key="2">
    <source>
        <dbReference type="SAM" id="SignalP"/>
    </source>
</evidence>
<dbReference type="InterPro" id="IPR015947">
    <property type="entry name" value="PUA-like_sf"/>
</dbReference>
<gene>
    <name evidence="4" type="ORF">OESDEN_08290</name>
</gene>
<reference evidence="4 5" key="1">
    <citation type="submission" date="2014-03" db="EMBL/GenBank/DDBJ databases">
        <title>Draft genome of the hookworm Oesophagostomum dentatum.</title>
        <authorList>
            <person name="Mitreva M."/>
        </authorList>
    </citation>
    <scope>NUCLEOTIDE SEQUENCE [LARGE SCALE GENOMIC DNA]</scope>
    <source>
        <strain evidence="4 5">OD-Hann</strain>
    </source>
</reference>
<dbReference type="Pfam" id="PF02190">
    <property type="entry name" value="LON_substr_bdg"/>
    <property type="match status" value="1"/>
</dbReference>
<evidence type="ECO:0000259" key="3">
    <source>
        <dbReference type="PROSITE" id="PS51788"/>
    </source>
</evidence>
<dbReference type="AlphaFoldDB" id="A0A0B1T7P7"/>
<dbReference type="EMBL" id="KN551774">
    <property type="protein sequence ID" value="KHJ91832.1"/>
    <property type="molecule type" value="Genomic_DNA"/>
</dbReference>
<keyword evidence="2" id="KW-0732">Signal</keyword>
<dbReference type="InterPro" id="IPR003111">
    <property type="entry name" value="Lon_prtase_N"/>
</dbReference>
<proteinExistence type="predicted"/>
<dbReference type="InterPro" id="IPR046336">
    <property type="entry name" value="Lon_prtase_N_sf"/>
</dbReference>
<dbReference type="OrthoDB" id="267517at2759"/>
<keyword evidence="1" id="KW-0472">Membrane</keyword>
<dbReference type="Gene3D" id="1.20.58.1480">
    <property type="match status" value="1"/>
</dbReference>
<dbReference type="Gene3D" id="2.170.150.20">
    <property type="entry name" value="Peptide methionine sulfoxide reductase"/>
    <property type="match status" value="1"/>
</dbReference>
<dbReference type="SMART" id="SM00464">
    <property type="entry name" value="LON"/>
    <property type="match status" value="1"/>
</dbReference>
<accession>A0A0B1T7P7</accession>
<dbReference type="PROSITE" id="PS51788">
    <property type="entry name" value="CULT"/>
    <property type="match status" value="1"/>
</dbReference>
<dbReference type="InterPro" id="IPR034750">
    <property type="entry name" value="CULT"/>
</dbReference>
<feature type="domain" description="CULT" evidence="3">
    <location>
        <begin position="224"/>
        <end position="308"/>
    </location>
</feature>
<sequence>MSFFTPSPSLFLLLNSCFLTGQMVPMQIHNTISRSIVQRAIDSRSYLGLLPVIPGEQNTNKDRYGILLQVNKYVSDGLTMKVHAVGRQRFRVISVENETSSTAAARVEVLSETTRIPLLQAICPSNTWNMPEEKKAALCSELSNIPYFAVDNVNLDKQCQRLGYWMKMWFSSEKIQGALDLGPISFSYWAARNIPMTLATKYEHLAEDETNLRIANLLNLIDQMTDLVCRGCGMLICSVRDIVNMNSEGTSSHFVNSAGYIHEMVTVSVAQNFVPRDQPCAKFSWFPGYVILPYFVYCFISFDLRSGQ</sequence>
<keyword evidence="5" id="KW-1185">Reference proteome</keyword>
<keyword evidence="1" id="KW-1133">Transmembrane helix</keyword>
<dbReference type="CDD" id="cd15777">
    <property type="entry name" value="CRBN_C_like"/>
    <property type="match status" value="1"/>
</dbReference>
<dbReference type="Gene3D" id="2.30.130.40">
    <property type="entry name" value="LON domain-like"/>
    <property type="match status" value="1"/>
</dbReference>
<name>A0A0B1T7P7_OESDE</name>
<evidence type="ECO:0000256" key="1">
    <source>
        <dbReference type="SAM" id="Phobius"/>
    </source>
</evidence>
<evidence type="ECO:0000313" key="4">
    <source>
        <dbReference type="EMBL" id="KHJ91832.1"/>
    </source>
</evidence>
<dbReference type="SUPFAM" id="SSF88697">
    <property type="entry name" value="PUA domain-like"/>
    <property type="match status" value="1"/>
</dbReference>
<evidence type="ECO:0000313" key="5">
    <source>
        <dbReference type="Proteomes" id="UP000053660"/>
    </source>
</evidence>
<keyword evidence="1" id="KW-0812">Transmembrane</keyword>
<feature type="signal peptide" evidence="2">
    <location>
        <begin position="1"/>
        <end position="23"/>
    </location>
</feature>
<feature type="chain" id="PRO_5002081982" description="CULT domain-containing protein" evidence="2">
    <location>
        <begin position="24"/>
        <end position="308"/>
    </location>
</feature>
<protein>
    <recommendedName>
        <fullName evidence="3">CULT domain-containing protein</fullName>
    </recommendedName>
</protein>
<organism evidence="4 5">
    <name type="scientific">Oesophagostomum dentatum</name>
    <name type="common">Nodular worm</name>
    <dbReference type="NCBI Taxonomy" id="61180"/>
    <lineage>
        <taxon>Eukaryota</taxon>
        <taxon>Metazoa</taxon>
        <taxon>Ecdysozoa</taxon>
        <taxon>Nematoda</taxon>
        <taxon>Chromadorea</taxon>
        <taxon>Rhabditida</taxon>
        <taxon>Rhabditina</taxon>
        <taxon>Rhabditomorpha</taxon>
        <taxon>Strongyloidea</taxon>
        <taxon>Strongylidae</taxon>
        <taxon>Oesophagostomum</taxon>
    </lineage>
</organism>
<dbReference type="Proteomes" id="UP000053660">
    <property type="component" value="Unassembled WGS sequence"/>
</dbReference>